<dbReference type="InterPro" id="IPR005094">
    <property type="entry name" value="Endonuclease_MobA/VirD2"/>
</dbReference>
<feature type="compositionally biased region" description="Basic and acidic residues" evidence="1">
    <location>
        <begin position="421"/>
        <end position="457"/>
    </location>
</feature>
<name>A0A1I7E406_9RHOB</name>
<keyword evidence="4" id="KW-1185">Reference proteome</keyword>
<evidence type="ECO:0000313" key="3">
    <source>
        <dbReference type="EMBL" id="SFU18681.1"/>
    </source>
</evidence>
<reference evidence="3 4" key="1">
    <citation type="submission" date="2016-10" db="EMBL/GenBank/DDBJ databases">
        <authorList>
            <person name="de Groot N.N."/>
        </authorList>
    </citation>
    <scope>NUCLEOTIDE SEQUENCE [LARGE SCALE GENOMIC DNA]</scope>
    <source>
        <strain evidence="3 4">CGMCC 1.10959</strain>
    </source>
</reference>
<dbReference type="Pfam" id="PF03432">
    <property type="entry name" value="Relaxase"/>
    <property type="match status" value="1"/>
</dbReference>
<dbReference type="EMBL" id="FPAW01000043">
    <property type="protein sequence ID" value="SFU18681.1"/>
    <property type="molecule type" value="Genomic_DNA"/>
</dbReference>
<dbReference type="RefSeq" id="WP_027262343.1">
    <property type="nucleotide sequence ID" value="NZ_FPAW01000043.1"/>
</dbReference>
<gene>
    <name evidence="3" type="ORF">SAMN05216236_14337</name>
</gene>
<evidence type="ECO:0000313" key="4">
    <source>
        <dbReference type="Proteomes" id="UP000182466"/>
    </source>
</evidence>
<proteinExistence type="predicted"/>
<dbReference type="AlphaFoldDB" id="A0A1I7E406"/>
<evidence type="ECO:0000259" key="2">
    <source>
        <dbReference type="Pfam" id="PF03432"/>
    </source>
</evidence>
<evidence type="ECO:0000256" key="1">
    <source>
        <dbReference type="SAM" id="MobiDB-lite"/>
    </source>
</evidence>
<dbReference type="Proteomes" id="UP000182466">
    <property type="component" value="Unassembled WGS sequence"/>
</dbReference>
<sequence>MILKGSQRGNARELSKHLMNVRDNEHVELHDLRGFMSEDDLHEALAEAEAISKGTRCKQHLFSLSLNPPEGVHVNTQTFETAIEMAEQNLGLDGQPRAVVFHEKEGRRHAHAVWSRIDTDSMTAKQMSFTKVKLMEVSRELYLRHGWEMPKGMVNRENRNPLTFSRAEWQQAARAKLDPRMVKAMFKDTWERSDSAESLKSALEQRGYYLAQGDRRGVVAVDYRGEAFSLSRWAGVKAKDVNARFANATELPKVDEQRQHVAALMADGLRRQRAEIEEGYKRARPSIEFRRTQMVERHRIERTGMAELQNQRETREAAARASRLPNKGVGKWWSQLTGRYSKLKAQNEHDAWQALKRDQVERDKMIARQLDERQRLQQAIRAMREERIKELMALRQEIANYMLMKQGKVPKIEPQYPTTRADARSQETKRTERRRAEDRQRERQRQRPRDRGPDRGR</sequence>
<dbReference type="STRING" id="999627.SAMN05216236_14337"/>
<protein>
    <recommendedName>
        <fullName evidence="2">MobA/VirD2-like nuclease domain-containing protein</fullName>
    </recommendedName>
</protein>
<dbReference type="eggNOG" id="COG0612">
    <property type="taxonomic scope" value="Bacteria"/>
</dbReference>
<organism evidence="3 4">
    <name type="scientific">Sedimentitalea nanhaiensis</name>
    <dbReference type="NCBI Taxonomy" id="999627"/>
    <lineage>
        <taxon>Bacteria</taxon>
        <taxon>Pseudomonadati</taxon>
        <taxon>Pseudomonadota</taxon>
        <taxon>Alphaproteobacteria</taxon>
        <taxon>Rhodobacterales</taxon>
        <taxon>Paracoccaceae</taxon>
        <taxon>Sedimentitalea</taxon>
    </lineage>
</organism>
<dbReference type="OrthoDB" id="1826980at2"/>
<accession>A0A1I7E406</accession>
<feature type="region of interest" description="Disordered" evidence="1">
    <location>
        <begin position="411"/>
        <end position="457"/>
    </location>
</feature>
<feature type="domain" description="MobA/VirD2-like nuclease" evidence="2">
    <location>
        <begin position="33"/>
        <end position="147"/>
    </location>
</feature>